<evidence type="ECO:0000313" key="2">
    <source>
        <dbReference type="Proteomes" id="UP000265520"/>
    </source>
</evidence>
<keyword evidence="2" id="KW-1185">Reference proteome</keyword>
<dbReference type="AlphaFoldDB" id="A0A392REU1"/>
<reference evidence="1 2" key="1">
    <citation type="journal article" date="2018" name="Front. Plant Sci.">
        <title>Red Clover (Trifolium pratense) and Zigzag Clover (T. medium) - A Picture of Genomic Similarities and Differences.</title>
        <authorList>
            <person name="Dluhosova J."/>
            <person name="Istvanek J."/>
            <person name="Nedelnik J."/>
            <person name="Repkova J."/>
        </authorList>
    </citation>
    <scope>NUCLEOTIDE SEQUENCE [LARGE SCALE GENOMIC DNA]</scope>
    <source>
        <strain evidence="2">cv. 10/8</strain>
        <tissue evidence="1">Leaf</tissue>
    </source>
</reference>
<accession>A0A392REU1</accession>
<sequence length="72" mass="7762">PKTITCRVLSIESLKALVETSMPRDDLDQSMLKGENQEVKGKLNCPGDANNRPPTVLAGLHACGDLSVIMLK</sequence>
<dbReference type="EMBL" id="LXQA010220604">
    <property type="protein sequence ID" value="MCI35138.1"/>
    <property type="molecule type" value="Genomic_DNA"/>
</dbReference>
<feature type="non-terminal residue" evidence="1">
    <location>
        <position position="1"/>
    </location>
</feature>
<proteinExistence type="predicted"/>
<organism evidence="1 2">
    <name type="scientific">Trifolium medium</name>
    <dbReference type="NCBI Taxonomy" id="97028"/>
    <lineage>
        <taxon>Eukaryota</taxon>
        <taxon>Viridiplantae</taxon>
        <taxon>Streptophyta</taxon>
        <taxon>Embryophyta</taxon>
        <taxon>Tracheophyta</taxon>
        <taxon>Spermatophyta</taxon>
        <taxon>Magnoliopsida</taxon>
        <taxon>eudicotyledons</taxon>
        <taxon>Gunneridae</taxon>
        <taxon>Pentapetalae</taxon>
        <taxon>rosids</taxon>
        <taxon>fabids</taxon>
        <taxon>Fabales</taxon>
        <taxon>Fabaceae</taxon>
        <taxon>Papilionoideae</taxon>
        <taxon>50 kb inversion clade</taxon>
        <taxon>NPAAA clade</taxon>
        <taxon>Hologalegina</taxon>
        <taxon>IRL clade</taxon>
        <taxon>Trifolieae</taxon>
        <taxon>Trifolium</taxon>
    </lineage>
</organism>
<comment type="caution">
    <text evidence="1">The sequence shown here is derived from an EMBL/GenBank/DDBJ whole genome shotgun (WGS) entry which is preliminary data.</text>
</comment>
<protein>
    <submittedName>
        <fullName evidence="1">Protein RRNAD1-like</fullName>
    </submittedName>
</protein>
<dbReference type="Proteomes" id="UP000265520">
    <property type="component" value="Unassembled WGS sequence"/>
</dbReference>
<evidence type="ECO:0000313" key="1">
    <source>
        <dbReference type="EMBL" id="MCI35138.1"/>
    </source>
</evidence>
<name>A0A392REU1_9FABA</name>